<accession>A0AA38CLT8</accession>
<reference evidence="2 3" key="1">
    <citation type="journal article" date="2021" name="Nat. Plants">
        <title>The Taxus genome provides insights into paclitaxel biosynthesis.</title>
        <authorList>
            <person name="Xiong X."/>
            <person name="Gou J."/>
            <person name="Liao Q."/>
            <person name="Li Y."/>
            <person name="Zhou Q."/>
            <person name="Bi G."/>
            <person name="Li C."/>
            <person name="Du R."/>
            <person name="Wang X."/>
            <person name="Sun T."/>
            <person name="Guo L."/>
            <person name="Liang H."/>
            <person name="Lu P."/>
            <person name="Wu Y."/>
            <person name="Zhang Z."/>
            <person name="Ro D.K."/>
            <person name="Shang Y."/>
            <person name="Huang S."/>
            <person name="Yan J."/>
        </authorList>
    </citation>
    <scope>NUCLEOTIDE SEQUENCE [LARGE SCALE GENOMIC DNA]</scope>
    <source>
        <strain evidence="2">Ta-2019</strain>
    </source>
</reference>
<feature type="non-terminal residue" evidence="2">
    <location>
        <position position="95"/>
    </location>
</feature>
<comment type="caution">
    <text evidence="2">The sequence shown here is derived from an EMBL/GenBank/DDBJ whole genome shotgun (WGS) entry which is preliminary data.</text>
</comment>
<gene>
    <name evidence="2" type="ORF">KI387_030846</name>
</gene>
<protein>
    <submittedName>
        <fullName evidence="2">Uncharacterized protein</fullName>
    </submittedName>
</protein>
<dbReference type="Proteomes" id="UP000824469">
    <property type="component" value="Unassembled WGS sequence"/>
</dbReference>
<dbReference type="EMBL" id="JAHRHJ020000010">
    <property type="protein sequence ID" value="KAH9299164.1"/>
    <property type="molecule type" value="Genomic_DNA"/>
</dbReference>
<evidence type="ECO:0000313" key="3">
    <source>
        <dbReference type="Proteomes" id="UP000824469"/>
    </source>
</evidence>
<evidence type="ECO:0000256" key="1">
    <source>
        <dbReference type="SAM" id="MobiDB-lite"/>
    </source>
</evidence>
<organism evidence="2 3">
    <name type="scientific">Taxus chinensis</name>
    <name type="common">Chinese yew</name>
    <name type="synonym">Taxus wallichiana var. chinensis</name>
    <dbReference type="NCBI Taxonomy" id="29808"/>
    <lineage>
        <taxon>Eukaryota</taxon>
        <taxon>Viridiplantae</taxon>
        <taxon>Streptophyta</taxon>
        <taxon>Embryophyta</taxon>
        <taxon>Tracheophyta</taxon>
        <taxon>Spermatophyta</taxon>
        <taxon>Pinopsida</taxon>
        <taxon>Pinidae</taxon>
        <taxon>Conifers II</taxon>
        <taxon>Cupressales</taxon>
        <taxon>Taxaceae</taxon>
        <taxon>Taxus</taxon>
    </lineage>
</organism>
<feature type="region of interest" description="Disordered" evidence="1">
    <location>
        <begin position="1"/>
        <end position="21"/>
    </location>
</feature>
<evidence type="ECO:0000313" key="2">
    <source>
        <dbReference type="EMBL" id="KAH9299164.1"/>
    </source>
</evidence>
<proteinExistence type="predicted"/>
<dbReference type="AlphaFoldDB" id="A0AA38CLT8"/>
<name>A0AA38CLT8_TAXCH</name>
<sequence length="95" mass="10592">FLHSGGVRGGNDYSDEFIGSSNGSLEKLDLEFQELLRERMSPTSLPQLYSERFGKPLQAEMRTIRGIRFSTIWEVFASMSRSSGPVAGDSTAMLR</sequence>
<keyword evidence="3" id="KW-1185">Reference proteome</keyword>